<dbReference type="STRING" id="500633.CLOHIR_00703"/>
<dbReference type="PANTHER" id="PTHR43182">
    <property type="entry name" value="COBALT-PRECORRIN-6B C(15)-METHYLTRANSFERASE (DECARBOXYLATING)"/>
    <property type="match status" value="1"/>
</dbReference>
<dbReference type="Pfam" id="PF13847">
    <property type="entry name" value="Methyltransf_31"/>
    <property type="match status" value="1"/>
</dbReference>
<keyword evidence="4 7" id="KW-0808">Transferase</keyword>
<dbReference type="CDD" id="cd02440">
    <property type="entry name" value="AdoMet_MTases"/>
    <property type="match status" value="1"/>
</dbReference>
<keyword evidence="2" id="KW-0169">Cobalamin biosynthesis</keyword>
<dbReference type="Proteomes" id="UP000003178">
    <property type="component" value="Unassembled WGS sequence"/>
</dbReference>
<comment type="pathway">
    <text evidence="1">Cofactor biosynthesis; adenosylcobalamin biosynthesis.</text>
</comment>
<keyword evidence="3 7" id="KW-0489">Methyltransferase</keyword>
<dbReference type="GO" id="GO:0009236">
    <property type="term" value="P:cobalamin biosynthetic process"/>
    <property type="evidence" value="ECO:0007669"/>
    <property type="project" value="UniProtKB-UniPathway"/>
</dbReference>
<evidence type="ECO:0000313" key="7">
    <source>
        <dbReference type="EMBL" id="EEA85667.1"/>
    </source>
</evidence>
<dbReference type="OrthoDB" id="9780707at2"/>
<dbReference type="NCBIfam" id="TIGR02469">
    <property type="entry name" value="CbiT"/>
    <property type="match status" value="1"/>
</dbReference>
<keyword evidence="5" id="KW-0949">S-adenosyl-L-methionine</keyword>
<evidence type="ECO:0000256" key="3">
    <source>
        <dbReference type="ARBA" id="ARBA00022603"/>
    </source>
</evidence>
<reference evidence="7 8" key="2">
    <citation type="submission" date="2008-10" db="EMBL/GenBank/DDBJ databases">
        <title>Draft genome sequence of Clostridium hiranonis (DSM 13275).</title>
        <authorList>
            <person name="Sudarsanam P."/>
            <person name="Ley R."/>
            <person name="Guruge J."/>
            <person name="Turnbaugh P.J."/>
            <person name="Mahowald M."/>
            <person name="Liep D."/>
            <person name="Gordon J."/>
        </authorList>
    </citation>
    <scope>NUCLEOTIDE SEQUENCE [LARGE SCALE GENOMIC DNA]</scope>
    <source>
        <strain evidence="7 8">DSM 13275</strain>
    </source>
</reference>
<dbReference type="InterPro" id="IPR050714">
    <property type="entry name" value="Cobalamin_biosynth_MTase"/>
</dbReference>
<dbReference type="GO" id="GO:0032259">
    <property type="term" value="P:methylation"/>
    <property type="evidence" value="ECO:0007669"/>
    <property type="project" value="UniProtKB-KW"/>
</dbReference>
<evidence type="ECO:0000256" key="2">
    <source>
        <dbReference type="ARBA" id="ARBA00022573"/>
    </source>
</evidence>
<dbReference type="RefSeq" id="WP_006439614.1">
    <property type="nucleotide sequence ID" value="NZ_DS995356.1"/>
</dbReference>
<reference evidence="7 8" key="1">
    <citation type="submission" date="2008-09" db="EMBL/GenBank/DDBJ databases">
        <authorList>
            <person name="Fulton L."/>
            <person name="Clifton S."/>
            <person name="Fulton B."/>
            <person name="Xu J."/>
            <person name="Minx P."/>
            <person name="Pepin K.H."/>
            <person name="Johnson M."/>
            <person name="Thiruvilangam P."/>
            <person name="Bhonagiri V."/>
            <person name="Nash W.E."/>
            <person name="Mardis E.R."/>
            <person name="Wilson R.K."/>
        </authorList>
    </citation>
    <scope>NUCLEOTIDE SEQUENCE [LARGE SCALE GENOMIC DNA]</scope>
    <source>
        <strain evidence="7 8">DSM 13275</strain>
    </source>
</reference>
<sequence>MKNSSFITGKVPITKEEVRAIALSKLEIENAKSFLDVGAGTGSVCIEAALKNPEMKVVAVERHEHAVELIEANKEKFGVKNLEILEEYAPFETDEKFDAVFIGGTAKKLEEIVDWTYEILNEGGKLCANFIIIDTFYKALELLRNKGFKDIDVSMVSVSKLEKLGSGDYFKPQNPIFLISAEK</sequence>
<dbReference type="HOGENOM" id="CLU_094143_0_0_9"/>
<dbReference type="EC" id="2.1.1.132" evidence="7"/>
<dbReference type="eggNOG" id="COG2242">
    <property type="taxonomic scope" value="Bacteria"/>
</dbReference>
<dbReference type="InterPro" id="IPR029063">
    <property type="entry name" value="SAM-dependent_MTases_sf"/>
</dbReference>
<protein>
    <submittedName>
        <fullName evidence="7">Precorrin-6Y C5,15-methyltransferase (Decarboxylating), CbiT subunit</fullName>
        <ecNumber evidence="7">2.1.1.132</ecNumber>
    </submittedName>
</protein>
<accession>B6FXV2</accession>
<feature type="domain" description="Methyltransferase" evidence="6">
    <location>
        <begin position="29"/>
        <end position="106"/>
    </location>
</feature>
<name>B6FXV2_PEPHT</name>
<dbReference type="UniPathway" id="UPA00148"/>
<evidence type="ECO:0000256" key="4">
    <source>
        <dbReference type="ARBA" id="ARBA00022679"/>
    </source>
</evidence>
<dbReference type="InterPro" id="IPR014008">
    <property type="entry name" value="Cbl_synth_MTase_CbiT"/>
</dbReference>
<dbReference type="NCBIfam" id="NF006138">
    <property type="entry name" value="PRK08287.1"/>
    <property type="match status" value="1"/>
</dbReference>
<evidence type="ECO:0000256" key="1">
    <source>
        <dbReference type="ARBA" id="ARBA00004953"/>
    </source>
</evidence>
<dbReference type="GO" id="GO:0046025">
    <property type="term" value="F:precorrin-6Y C5,15-methyltransferase (decarboxylating) activity"/>
    <property type="evidence" value="ECO:0007669"/>
    <property type="project" value="UniProtKB-EC"/>
</dbReference>
<keyword evidence="8" id="KW-1185">Reference proteome</keyword>
<dbReference type="GO" id="GO:0008276">
    <property type="term" value="F:protein methyltransferase activity"/>
    <property type="evidence" value="ECO:0007669"/>
    <property type="project" value="InterPro"/>
</dbReference>
<evidence type="ECO:0000313" key="8">
    <source>
        <dbReference type="Proteomes" id="UP000003178"/>
    </source>
</evidence>
<comment type="caution">
    <text evidence="7">The sequence shown here is derived from an EMBL/GenBank/DDBJ whole genome shotgun (WGS) entry which is preliminary data.</text>
</comment>
<gene>
    <name evidence="7" type="primary">cbiT</name>
    <name evidence="7" type="ORF">CLOHIR_00703</name>
</gene>
<dbReference type="SUPFAM" id="SSF53335">
    <property type="entry name" value="S-adenosyl-L-methionine-dependent methyltransferases"/>
    <property type="match status" value="1"/>
</dbReference>
<proteinExistence type="predicted"/>
<dbReference type="Gene3D" id="3.40.50.150">
    <property type="entry name" value="Vaccinia Virus protein VP39"/>
    <property type="match status" value="1"/>
</dbReference>
<dbReference type="PANTHER" id="PTHR43182:SF1">
    <property type="entry name" value="COBALT-PRECORRIN-7 C(5)-METHYLTRANSFERASE"/>
    <property type="match status" value="1"/>
</dbReference>
<evidence type="ECO:0000259" key="6">
    <source>
        <dbReference type="Pfam" id="PF13847"/>
    </source>
</evidence>
<dbReference type="AlphaFoldDB" id="B6FXV2"/>
<evidence type="ECO:0000256" key="5">
    <source>
        <dbReference type="ARBA" id="ARBA00022691"/>
    </source>
</evidence>
<dbReference type="InterPro" id="IPR025714">
    <property type="entry name" value="Methyltranfer_dom"/>
</dbReference>
<organism evidence="7 8">
    <name type="scientific">Peptacetobacter hiranonis (strain DSM 13275 / JCM 10541 / KCTC 15199 / TO-931)</name>
    <name type="common">Clostridium hiranonis</name>
    <dbReference type="NCBI Taxonomy" id="500633"/>
    <lineage>
        <taxon>Bacteria</taxon>
        <taxon>Bacillati</taxon>
        <taxon>Bacillota</taxon>
        <taxon>Clostridia</taxon>
        <taxon>Peptostreptococcales</taxon>
        <taxon>Peptostreptococcaceae</taxon>
        <taxon>Peptacetobacter</taxon>
    </lineage>
</organism>
<dbReference type="EMBL" id="ABWP01000028">
    <property type="protein sequence ID" value="EEA85667.1"/>
    <property type="molecule type" value="Genomic_DNA"/>
</dbReference>